<keyword evidence="5" id="KW-1185">Reference proteome</keyword>
<dbReference type="Proteomes" id="UP000659654">
    <property type="component" value="Unassembled WGS sequence"/>
</dbReference>
<proteinExistence type="predicted"/>
<evidence type="ECO:0000256" key="1">
    <source>
        <dbReference type="SAM" id="Phobius"/>
    </source>
</evidence>
<evidence type="ECO:0000313" key="6">
    <source>
        <dbReference type="WBParaSite" id="BXY_1603500.1"/>
    </source>
</evidence>
<sequence>MKDHFDKGGLPRVIKSSLEYNVEHVQLKYSKEFNATECPQNPDTEIFPKFVKVLDQLVSGLPDESGAECLVKELTDPANHACNHGEQSCLIILTSKDAFVSCIDTKTLILHPPKLRAVKISSPVAKLHPGFTYHHSKCVDEPDHKRKCILLTAKSGSIIRMRLGLKDLDHPKPRSLPLLYRPDDEYDWSWLLWLIPVPVLMFMIAFALYLFWTEKVVQSQRENLAIHLAHEADLSPNEHVLLEIAG</sequence>
<evidence type="ECO:0000313" key="5">
    <source>
        <dbReference type="Proteomes" id="UP000659654"/>
    </source>
</evidence>
<reference evidence="3" key="2">
    <citation type="submission" date="2020-08" db="EMBL/GenBank/DDBJ databases">
        <authorList>
            <person name="Kikuchi T."/>
        </authorList>
    </citation>
    <scope>NUCLEOTIDE SEQUENCE</scope>
    <source>
        <strain evidence="2">Ka4C1</strain>
    </source>
</reference>
<dbReference type="Proteomes" id="UP000582659">
    <property type="component" value="Unassembled WGS sequence"/>
</dbReference>
<evidence type="ECO:0000313" key="3">
    <source>
        <dbReference type="EMBL" id="CAG9097420.1"/>
    </source>
</evidence>
<evidence type="ECO:0000313" key="2">
    <source>
        <dbReference type="EMBL" id="CAD5215513.1"/>
    </source>
</evidence>
<dbReference type="EMBL" id="CAJFCV020000002">
    <property type="protein sequence ID" value="CAG9097420.1"/>
    <property type="molecule type" value="Genomic_DNA"/>
</dbReference>
<dbReference type="WBParaSite" id="BXY_1603500.1">
    <property type="protein sequence ID" value="BXY_1603500.1"/>
    <property type="gene ID" value="BXY_1603500"/>
</dbReference>
<accession>A0A1I7SSL8</accession>
<keyword evidence="1" id="KW-1133">Transmembrane helix</keyword>
<dbReference type="AlphaFoldDB" id="A0A1I7SSL8"/>
<evidence type="ECO:0000313" key="4">
    <source>
        <dbReference type="Proteomes" id="UP000095284"/>
    </source>
</evidence>
<feature type="transmembrane region" description="Helical" evidence="1">
    <location>
        <begin position="190"/>
        <end position="212"/>
    </location>
</feature>
<keyword evidence="1" id="KW-0812">Transmembrane</keyword>
<name>A0A1I7SSL8_BURXY</name>
<dbReference type="Proteomes" id="UP000095284">
    <property type="component" value="Unplaced"/>
</dbReference>
<dbReference type="EMBL" id="CAJFDI010000002">
    <property type="protein sequence ID" value="CAD5215513.1"/>
    <property type="molecule type" value="Genomic_DNA"/>
</dbReference>
<gene>
    <name evidence="2" type="ORF">BXYJ_LOCUS4067</name>
</gene>
<reference evidence="6" key="1">
    <citation type="submission" date="2016-11" db="UniProtKB">
        <authorList>
            <consortium name="WormBaseParasite"/>
        </authorList>
    </citation>
    <scope>IDENTIFICATION</scope>
</reference>
<organism evidence="4 6">
    <name type="scientific">Bursaphelenchus xylophilus</name>
    <name type="common">Pinewood nematode worm</name>
    <name type="synonym">Aphelenchoides xylophilus</name>
    <dbReference type="NCBI Taxonomy" id="6326"/>
    <lineage>
        <taxon>Eukaryota</taxon>
        <taxon>Metazoa</taxon>
        <taxon>Ecdysozoa</taxon>
        <taxon>Nematoda</taxon>
        <taxon>Chromadorea</taxon>
        <taxon>Rhabditida</taxon>
        <taxon>Tylenchina</taxon>
        <taxon>Tylenchomorpha</taxon>
        <taxon>Aphelenchoidea</taxon>
        <taxon>Aphelenchoididae</taxon>
        <taxon>Bursaphelenchus</taxon>
    </lineage>
</organism>
<protein>
    <submittedName>
        <fullName evidence="2">(pine wood nematode) hypothetical protein</fullName>
    </submittedName>
</protein>
<keyword evidence="1" id="KW-0472">Membrane</keyword>